<dbReference type="RefSeq" id="XP_033677312.1">
    <property type="nucleotide sequence ID" value="XM_033825263.1"/>
</dbReference>
<feature type="transmembrane region" description="Helical" evidence="5">
    <location>
        <begin position="250"/>
        <end position="269"/>
    </location>
</feature>
<keyword evidence="7" id="KW-1185">Reference proteome</keyword>
<feature type="transmembrane region" description="Helical" evidence="5">
    <location>
        <begin position="210"/>
        <end position="230"/>
    </location>
</feature>
<evidence type="ECO:0000313" key="7">
    <source>
        <dbReference type="Proteomes" id="UP000800094"/>
    </source>
</evidence>
<proteinExistence type="predicted"/>
<dbReference type="GeneID" id="54578593"/>
<feature type="transmembrane region" description="Helical" evidence="5">
    <location>
        <begin position="135"/>
        <end position="157"/>
    </location>
</feature>
<feature type="transmembrane region" description="Helical" evidence="5">
    <location>
        <begin position="169"/>
        <end position="189"/>
    </location>
</feature>
<evidence type="ECO:0000256" key="1">
    <source>
        <dbReference type="ARBA" id="ARBA00004141"/>
    </source>
</evidence>
<keyword evidence="4 5" id="KW-0472">Membrane</keyword>
<gene>
    <name evidence="6" type="ORF">BU26DRAFT_467512</name>
</gene>
<dbReference type="Pfam" id="PF04479">
    <property type="entry name" value="RTA1"/>
    <property type="match status" value="1"/>
</dbReference>
<keyword evidence="2 5" id="KW-0812">Transmembrane</keyword>
<dbReference type="PANTHER" id="PTHR31465">
    <property type="entry name" value="PROTEIN RTA1-RELATED"/>
    <property type="match status" value="1"/>
</dbReference>
<dbReference type="OrthoDB" id="3358017at2759"/>
<accession>A0A6A6HX14</accession>
<evidence type="ECO:0000256" key="2">
    <source>
        <dbReference type="ARBA" id="ARBA00022692"/>
    </source>
</evidence>
<protein>
    <submittedName>
        <fullName evidence="6">RTA1-domain-containing protein</fullName>
    </submittedName>
</protein>
<feature type="transmembrane region" description="Helical" evidence="5">
    <location>
        <begin position="31"/>
        <end position="50"/>
    </location>
</feature>
<feature type="transmembrane region" description="Helical" evidence="5">
    <location>
        <begin position="96"/>
        <end position="115"/>
    </location>
</feature>
<dbReference type="Proteomes" id="UP000800094">
    <property type="component" value="Unassembled WGS sequence"/>
</dbReference>
<dbReference type="GO" id="GO:0016020">
    <property type="term" value="C:membrane"/>
    <property type="evidence" value="ECO:0007669"/>
    <property type="project" value="UniProtKB-SubCell"/>
</dbReference>
<evidence type="ECO:0000256" key="4">
    <source>
        <dbReference type="ARBA" id="ARBA00023136"/>
    </source>
</evidence>
<reference evidence="6" key="1">
    <citation type="journal article" date="2020" name="Stud. Mycol.">
        <title>101 Dothideomycetes genomes: a test case for predicting lifestyles and emergence of pathogens.</title>
        <authorList>
            <person name="Haridas S."/>
            <person name="Albert R."/>
            <person name="Binder M."/>
            <person name="Bloem J."/>
            <person name="Labutti K."/>
            <person name="Salamov A."/>
            <person name="Andreopoulos B."/>
            <person name="Baker S."/>
            <person name="Barry K."/>
            <person name="Bills G."/>
            <person name="Bluhm B."/>
            <person name="Cannon C."/>
            <person name="Castanera R."/>
            <person name="Culley D."/>
            <person name="Daum C."/>
            <person name="Ezra D."/>
            <person name="Gonzalez J."/>
            <person name="Henrissat B."/>
            <person name="Kuo A."/>
            <person name="Liang C."/>
            <person name="Lipzen A."/>
            <person name="Lutzoni F."/>
            <person name="Magnuson J."/>
            <person name="Mondo S."/>
            <person name="Nolan M."/>
            <person name="Ohm R."/>
            <person name="Pangilinan J."/>
            <person name="Park H.-J."/>
            <person name="Ramirez L."/>
            <person name="Alfaro M."/>
            <person name="Sun H."/>
            <person name="Tritt A."/>
            <person name="Yoshinaga Y."/>
            <person name="Zwiers L.-H."/>
            <person name="Turgeon B."/>
            <person name="Goodwin S."/>
            <person name="Spatafora J."/>
            <person name="Crous P."/>
            <person name="Grigoriev I."/>
        </authorList>
    </citation>
    <scope>NUCLEOTIDE SEQUENCE</scope>
    <source>
        <strain evidence="6">CBS 122368</strain>
    </source>
</reference>
<feature type="transmembrane region" description="Helical" evidence="5">
    <location>
        <begin position="57"/>
        <end position="76"/>
    </location>
</feature>
<keyword evidence="3 5" id="KW-1133">Transmembrane helix</keyword>
<dbReference type="EMBL" id="ML987208">
    <property type="protein sequence ID" value="KAF2242308.1"/>
    <property type="molecule type" value="Genomic_DNA"/>
</dbReference>
<evidence type="ECO:0000256" key="3">
    <source>
        <dbReference type="ARBA" id="ARBA00022989"/>
    </source>
</evidence>
<comment type="subcellular location">
    <subcellularLocation>
        <location evidence="1">Membrane</location>
        <topology evidence="1">Multi-pass membrane protein</topology>
    </subcellularLocation>
</comment>
<evidence type="ECO:0000256" key="5">
    <source>
        <dbReference type="SAM" id="Phobius"/>
    </source>
</evidence>
<evidence type="ECO:0000313" key="6">
    <source>
        <dbReference type="EMBL" id="KAF2242308.1"/>
    </source>
</evidence>
<sequence>MDPADVSLSSWSSSVDNQKEEYKIWDYNPSIAAAAVGAGVCGFLTLLHALRLARNRVGFCIPFIIGGLFETIGYAARAGAYNNTESLPPYVAQSLLILLAPIFFAASIYAILGRLIRRVDGDNISIVHPSVMTRFFVIGDVLCFLIQGGGGGILSQAKNQSDMDLGNNTILVGLGLQIYLFCFFVKIAGSFHRDLQNHLTVSAMDGKFPWRRYMVLLYVACSCVGLRNTYRVVEYAMGKDGFLLSHEWPLYVGDFALMAVTLIVCLAWYDPNIRPRRTPTDGAEMELL</sequence>
<dbReference type="InterPro" id="IPR007568">
    <property type="entry name" value="RTA1"/>
</dbReference>
<name>A0A6A6HX14_9PLEO</name>
<dbReference type="AlphaFoldDB" id="A0A6A6HX14"/>
<dbReference type="PANTHER" id="PTHR31465:SF35">
    <property type="entry name" value="RTA1 DOMAIN PROTEIN-RELATED"/>
    <property type="match status" value="1"/>
</dbReference>
<organism evidence="6 7">
    <name type="scientific">Trematosphaeria pertusa</name>
    <dbReference type="NCBI Taxonomy" id="390896"/>
    <lineage>
        <taxon>Eukaryota</taxon>
        <taxon>Fungi</taxon>
        <taxon>Dikarya</taxon>
        <taxon>Ascomycota</taxon>
        <taxon>Pezizomycotina</taxon>
        <taxon>Dothideomycetes</taxon>
        <taxon>Pleosporomycetidae</taxon>
        <taxon>Pleosporales</taxon>
        <taxon>Massarineae</taxon>
        <taxon>Trematosphaeriaceae</taxon>
        <taxon>Trematosphaeria</taxon>
    </lineage>
</organism>